<feature type="domain" description="Apple" evidence="4">
    <location>
        <begin position="641"/>
        <end position="717"/>
    </location>
</feature>
<evidence type="ECO:0000259" key="4">
    <source>
        <dbReference type="PROSITE" id="PS50948"/>
    </source>
</evidence>
<dbReference type="Gene3D" id="3.30.410.10">
    <property type="entry name" value="Cholesterol Oxidase, domain 2"/>
    <property type="match status" value="1"/>
</dbReference>
<dbReference type="InterPro" id="IPR036188">
    <property type="entry name" value="FAD/NAD-bd_sf"/>
</dbReference>
<dbReference type="Pfam" id="PF05199">
    <property type="entry name" value="GMC_oxred_C"/>
    <property type="match status" value="1"/>
</dbReference>
<dbReference type="Pfam" id="PF00732">
    <property type="entry name" value="GMC_oxred_N"/>
    <property type="match status" value="1"/>
</dbReference>
<keyword evidence="3" id="KW-0732">Signal</keyword>
<feature type="signal peptide" evidence="3">
    <location>
        <begin position="1"/>
        <end position="24"/>
    </location>
</feature>
<dbReference type="SUPFAM" id="SSF57414">
    <property type="entry name" value="Hairpin loop containing domain-like"/>
    <property type="match status" value="1"/>
</dbReference>
<dbReference type="InterPro" id="IPR053208">
    <property type="entry name" value="GMC_Oxidoreductase_CD"/>
</dbReference>
<dbReference type="Gene3D" id="3.50.50.60">
    <property type="entry name" value="FAD/NAD(P)-binding domain"/>
    <property type="match status" value="1"/>
</dbReference>
<evidence type="ECO:0000313" key="5">
    <source>
        <dbReference type="EMBL" id="KAJ0392993.1"/>
    </source>
</evidence>
<dbReference type="GO" id="GO:0006508">
    <property type="term" value="P:proteolysis"/>
    <property type="evidence" value="ECO:0007669"/>
    <property type="project" value="InterPro"/>
</dbReference>
<dbReference type="Proteomes" id="UP001209570">
    <property type="component" value="Unassembled WGS sequence"/>
</dbReference>
<name>A0AAD5LTM5_PYTIN</name>
<dbReference type="InterPro" id="IPR007867">
    <property type="entry name" value="GMC_OxRtase_C"/>
</dbReference>
<reference evidence="5" key="1">
    <citation type="submission" date="2021-12" db="EMBL/GenBank/DDBJ databases">
        <title>Prjna785345.</title>
        <authorList>
            <person name="Rujirawat T."/>
            <person name="Krajaejun T."/>
        </authorList>
    </citation>
    <scope>NUCLEOTIDE SEQUENCE</scope>
    <source>
        <strain evidence="5">Pi057C3</strain>
    </source>
</reference>
<feature type="chain" id="PRO_5042148364" description="Apple domain-containing protein" evidence="3">
    <location>
        <begin position="25"/>
        <end position="857"/>
    </location>
</feature>
<dbReference type="Gene3D" id="3.50.4.10">
    <property type="entry name" value="Hepatocyte Growth Factor"/>
    <property type="match status" value="4"/>
</dbReference>
<sequence length="857" mass="92292">MRLSSIKSGLTFALASALAAVSSAIDTYDVVIIGSGPGGLVAAEYLSRDPSVRVLVLEAGAPSMQETGGKDVPWYAADKGFTKFDIPGEYDGAASIFNPDNAKYRVDWISDEPSFLGKLVGGCSTINAALYFRTPDSYVSNMKWPFSPERVTAGFDALEEMFGTTDNPSPDQQRHLQEAYKIVAQALSNHGGYREVTINDAAARNNKDKSFGHAPFTFKNGLRDSPAKVSYGRFKNRPNAKLLTFATASYIKQTNGRATGVVYNGNIEVALSERGAVIMGAGALSTPKVLIQSGIGPRRQLEMLWNRADFPGVKQSWVVNENVGKNLFDTNVVFATFSHPDMRAVPRRSSQQWAIDQYKNGQNGVLSTSGPVLIGYENYDVAGRPYEFQTTIIGTGFQEFNNDLSAFMAALYINNPESRDYSSFDNNGKWRAFTDRKIVMSSWRDVDAMKSYTRKVVDMMQRQGAKFLSAKAGESVDTWVDRNKGWKTNHFGGSCYASSDAGDSNRCADDKLRVVGTTNIFVADGSVMRDGTVNPYGFIMYAGYEAGNVVKEHLAGGQPPQPQCGNINLEVNVDYSGQDIGNAPGARAEDCCAICQSRAGCKAFSWTNFNGGTCWLKSTKGDVKPRDGVISGSMVAPTPTCPNMEEGVDYAGNDVGSAPSASAEGCCTICKNFNGCNAFSWNSFNGGTCWLKSSKGATTNKAGTRSAVVTLSPQPNCPSIEENIDYSGNDIGNEKSSTAEGCCAICRQRVGCKAFSWNKYNDGTCWLKSGKGATTYQPGARSAVLDTSSNIEEDVDYIGNDVGNQRAAKAELCFDACRQRAGCKAFSWNDYNGGTCWLKSGKGAAGSKTGTRSAVVA</sequence>
<dbReference type="PANTHER" id="PTHR47190">
    <property type="entry name" value="DEHYDROGENASE, PUTATIVE-RELATED"/>
    <property type="match status" value="1"/>
</dbReference>
<dbReference type="EMBL" id="JAKCXM010000544">
    <property type="protein sequence ID" value="KAJ0392993.1"/>
    <property type="molecule type" value="Genomic_DNA"/>
</dbReference>
<evidence type="ECO:0000256" key="1">
    <source>
        <dbReference type="ARBA" id="ARBA00022737"/>
    </source>
</evidence>
<dbReference type="GO" id="GO:0016614">
    <property type="term" value="F:oxidoreductase activity, acting on CH-OH group of donors"/>
    <property type="evidence" value="ECO:0007669"/>
    <property type="project" value="InterPro"/>
</dbReference>
<dbReference type="SMART" id="SM00223">
    <property type="entry name" value="APPLE"/>
    <property type="match status" value="4"/>
</dbReference>
<dbReference type="InterPro" id="IPR000172">
    <property type="entry name" value="GMC_OxRdtase_N"/>
</dbReference>
<evidence type="ECO:0000313" key="6">
    <source>
        <dbReference type="Proteomes" id="UP001209570"/>
    </source>
</evidence>
<dbReference type="PANTHER" id="PTHR47190:SF2">
    <property type="entry name" value="CELLOBIOSE DEHYDROGENASE (AFU_ORTHOLOGUE AFUA_2G17620)"/>
    <property type="match status" value="1"/>
</dbReference>
<comment type="caution">
    <text evidence="5">The sequence shown here is derived from an EMBL/GenBank/DDBJ whole genome shotgun (WGS) entry which is preliminary data.</text>
</comment>
<evidence type="ECO:0000256" key="3">
    <source>
        <dbReference type="SAM" id="SignalP"/>
    </source>
</evidence>
<dbReference type="InterPro" id="IPR003609">
    <property type="entry name" value="Pan_app"/>
</dbReference>
<dbReference type="Pfam" id="PF13450">
    <property type="entry name" value="NAD_binding_8"/>
    <property type="match status" value="1"/>
</dbReference>
<dbReference type="Pfam" id="PF14295">
    <property type="entry name" value="PAN_4"/>
    <property type="match status" value="4"/>
</dbReference>
<dbReference type="PROSITE" id="PS50948">
    <property type="entry name" value="PAN"/>
    <property type="match status" value="1"/>
</dbReference>
<organism evidence="5 6">
    <name type="scientific">Pythium insidiosum</name>
    <name type="common">Pythiosis disease agent</name>
    <dbReference type="NCBI Taxonomy" id="114742"/>
    <lineage>
        <taxon>Eukaryota</taxon>
        <taxon>Sar</taxon>
        <taxon>Stramenopiles</taxon>
        <taxon>Oomycota</taxon>
        <taxon>Peronosporomycetes</taxon>
        <taxon>Pythiales</taxon>
        <taxon>Pythiaceae</taxon>
        <taxon>Pythium</taxon>
    </lineage>
</organism>
<evidence type="ECO:0000256" key="2">
    <source>
        <dbReference type="ARBA" id="ARBA00023157"/>
    </source>
</evidence>
<gene>
    <name evidence="5" type="ORF">P43SY_001042</name>
</gene>
<dbReference type="GO" id="GO:0050660">
    <property type="term" value="F:flavin adenine dinucleotide binding"/>
    <property type="evidence" value="ECO:0007669"/>
    <property type="project" value="InterPro"/>
</dbReference>
<dbReference type="AlphaFoldDB" id="A0AAD5LTM5"/>
<dbReference type="PROSITE" id="PS00624">
    <property type="entry name" value="GMC_OXRED_2"/>
    <property type="match status" value="1"/>
</dbReference>
<accession>A0AAD5LTM5</accession>
<keyword evidence="1" id="KW-0677">Repeat</keyword>
<dbReference type="InterPro" id="IPR000177">
    <property type="entry name" value="Apple"/>
</dbReference>
<protein>
    <recommendedName>
        <fullName evidence="4">Apple domain-containing protein</fullName>
    </recommendedName>
</protein>
<keyword evidence="6" id="KW-1185">Reference proteome</keyword>
<dbReference type="CDD" id="cd01100">
    <property type="entry name" value="APPLE_Factor_XI_like"/>
    <property type="match status" value="4"/>
</dbReference>
<dbReference type="GO" id="GO:0005576">
    <property type="term" value="C:extracellular region"/>
    <property type="evidence" value="ECO:0007669"/>
    <property type="project" value="InterPro"/>
</dbReference>
<keyword evidence="2" id="KW-1015">Disulfide bond</keyword>
<dbReference type="SUPFAM" id="SSF51905">
    <property type="entry name" value="FAD/NAD(P)-binding domain"/>
    <property type="match status" value="1"/>
</dbReference>
<proteinExistence type="predicted"/>